<protein>
    <submittedName>
        <fullName evidence="2">Uncharacterized protein</fullName>
    </submittedName>
</protein>
<dbReference type="EMBL" id="NTSO01000021">
    <property type="protein sequence ID" value="PFF44078.1"/>
    <property type="molecule type" value="Genomic_DNA"/>
</dbReference>
<dbReference type="AlphaFoldDB" id="A0A9X6VUR5"/>
<feature type="transmembrane region" description="Helical" evidence="1">
    <location>
        <begin position="50"/>
        <end position="68"/>
    </location>
</feature>
<proteinExistence type="predicted"/>
<keyword evidence="1" id="KW-1133">Transmembrane helix</keyword>
<evidence type="ECO:0000313" key="2">
    <source>
        <dbReference type="EMBL" id="PFF44078.1"/>
    </source>
</evidence>
<gene>
    <name evidence="2" type="ORF">CN357_26030</name>
</gene>
<dbReference type="Proteomes" id="UP000220210">
    <property type="component" value="Unassembled WGS sequence"/>
</dbReference>
<evidence type="ECO:0000313" key="3">
    <source>
        <dbReference type="Proteomes" id="UP000220210"/>
    </source>
</evidence>
<comment type="caution">
    <text evidence="2">The sequence shown here is derived from an EMBL/GenBank/DDBJ whole genome shotgun (WGS) entry which is preliminary data.</text>
</comment>
<accession>A0A9X6VUR5</accession>
<evidence type="ECO:0000256" key="1">
    <source>
        <dbReference type="SAM" id="Phobius"/>
    </source>
</evidence>
<keyword evidence="1" id="KW-0472">Membrane</keyword>
<organism evidence="2 3">
    <name type="scientific">Bacillus cereus</name>
    <dbReference type="NCBI Taxonomy" id="1396"/>
    <lineage>
        <taxon>Bacteria</taxon>
        <taxon>Bacillati</taxon>
        <taxon>Bacillota</taxon>
        <taxon>Bacilli</taxon>
        <taxon>Bacillales</taxon>
        <taxon>Bacillaceae</taxon>
        <taxon>Bacillus</taxon>
        <taxon>Bacillus cereus group</taxon>
    </lineage>
</organism>
<keyword evidence="1" id="KW-0812">Transmembrane</keyword>
<sequence>MGIYLIGLGIFIICLTFIYEIREVEGGSLKEKVGLTFEHLVDLISLDFNFPQLFILLGVGCIVYGLVIM</sequence>
<name>A0A9X6VUR5_BACCE</name>
<reference evidence="2 3" key="1">
    <citation type="submission" date="2017-09" db="EMBL/GenBank/DDBJ databases">
        <title>Large-scale bioinformatics analysis of Bacillus genomes uncovers conserved roles of natural products in bacterial physiology.</title>
        <authorList>
            <consortium name="Agbiome Team Llc"/>
            <person name="Bleich R.M."/>
            <person name="Kirk G.J."/>
            <person name="Santa Maria K.C."/>
            <person name="Allen S.E."/>
            <person name="Farag S."/>
            <person name="Shank E.A."/>
            <person name="Bowers A."/>
        </authorList>
    </citation>
    <scope>NUCLEOTIDE SEQUENCE [LARGE SCALE GENOMIC DNA]</scope>
    <source>
        <strain evidence="2 3">AFS020204</strain>
    </source>
</reference>